<evidence type="ECO:0000256" key="5">
    <source>
        <dbReference type="ARBA" id="ARBA00022759"/>
    </source>
</evidence>
<dbReference type="AlphaFoldDB" id="A0A502FUP9"/>
<evidence type="ECO:0000256" key="4">
    <source>
        <dbReference type="ARBA" id="ARBA00022722"/>
    </source>
</evidence>
<dbReference type="Proteomes" id="UP000317663">
    <property type="component" value="Unassembled WGS sequence"/>
</dbReference>
<feature type="domain" description="Replication gene A protein-like" evidence="8">
    <location>
        <begin position="140"/>
        <end position="464"/>
    </location>
</feature>
<protein>
    <submittedName>
        <fullName evidence="9">Replication endonuclease</fullName>
    </submittedName>
</protein>
<comment type="caution">
    <text evidence="9">The sequence shown here is derived from an EMBL/GenBank/DDBJ whole genome shotgun (WGS) entry which is preliminary data.</text>
</comment>
<reference evidence="9 10" key="1">
    <citation type="journal article" date="2019" name="Environ. Microbiol.">
        <title>Species interactions and distinct microbial communities in high Arctic permafrost affected cryosols are associated with the CH4 and CO2 gas fluxes.</title>
        <authorList>
            <person name="Altshuler I."/>
            <person name="Hamel J."/>
            <person name="Turney S."/>
            <person name="Magnuson E."/>
            <person name="Levesque R."/>
            <person name="Greer C."/>
            <person name="Whyte L.G."/>
        </authorList>
    </citation>
    <scope>NUCLEOTIDE SEQUENCE [LARGE SCALE GENOMIC DNA]</scope>
    <source>
        <strain evidence="9 10">E4</strain>
    </source>
</reference>
<proteinExistence type="inferred from homology"/>
<comment type="function">
    <text evidence="1">Possible endonuclease which induces a single-strand cut and initiates DNA replication.</text>
</comment>
<name>A0A502FUP9_9GAMM</name>
<keyword evidence="5 9" id="KW-0255">Endonuclease</keyword>
<feature type="compositionally biased region" description="Low complexity" evidence="7">
    <location>
        <begin position="616"/>
        <end position="627"/>
    </location>
</feature>
<evidence type="ECO:0000259" key="8">
    <source>
        <dbReference type="Pfam" id="PF05840"/>
    </source>
</evidence>
<sequence length="685" mass="77551">MSDIQRGRFAPTPPPPFLIAPATHFVGAWWWNSPREAISNPVVIPCNRAAKKHQEAATNMARLPHCLRVPLQRRYQFLLREKGQQTAQHFLHNTFLGRLWPRIQKVNQQNGLKRHLSLRFTAEEETYNRLPDLNKKNLARLAWQIATQCHEVYENHCEKLLMQYPDTPEILLSDSTQNHIFATLASMTRALNVMPLHWARFCKGKLDATAAVASLSRLVNADWWTRQLLSQQTRWREALMIAGGYVSRASSAYASQNALRELRSRRLSTLNYLRSCDLENEQTGERIGLLDTVMSSISNPAIRRMELMTMIAGIEKVASLQGDCGLFITLTTPSKYHPTRTTGRQRQVQFNTNWDKHTYSPKDAQRYLVAVWAKIRTTFKDRNIKIYGVRVVEPHHDGTPHWHLMLFTAAAQQALAVGIMRRYALTEEGDEPGAERNRFDCKPLNRGGAAAYIAKYISKNIDGYALEGETDFDTGKPLTDTASAVTAWASTWRIPQFHPVGLPSVGAYRECRRIRNLSLAASFGQRVEDVRQAADGGDYAAYIQAQGGTNVPRTEQTVRVARKTRGRVNSYHEEQLQVVGIYAPHLGAEHCYLTRSARWRVVRRTPQPDICDTDSAKSASKSAPRSSVINCGKPNVTPVAPKGLAADDERKKNSADQPKMLAFGLQSPPSRFNKRWQRNNVESNY</sequence>
<dbReference type="InterPro" id="IPR008766">
    <property type="entry name" value="Replication_gene_A-like"/>
</dbReference>
<accession>A0A502FUP9</accession>
<dbReference type="OrthoDB" id="5568266at2"/>
<keyword evidence="10" id="KW-1185">Reference proteome</keyword>
<feature type="compositionally biased region" description="Basic and acidic residues" evidence="7">
    <location>
        <begin position="645"/>
        <end position="654"/>
    </location>
</feature>
<comment type="similarity">
    <text evidence="2">Belongs to the phage GPA family.</text>
</comment>
<evidence type="ECO:0000256" key="1">
    <source>
        <dbReference type="ARBA" id="ARBA00003293"/>
    </source>
</evidence>
<evidence type="ECO:0000313" key="9">
    <source>
        <dbReference type="EMBL" id="TPG53347.1"/>
    </source>
</evidence>
<evidence type="ECO:0000256" key="7">
    <source>
        <dbReference type="SAM" id="MobiDB-lite"/>
    </source>
</evidence>
<keyword evidence="3" id="KW-0235">DNA replication</keyword>
<evidence type="ECO:0000256" key="3">
    <source>
        <dbReference type="ARBA" id="ARBA00022705"/>
    </source>
</evidence>
<dbReference type="GO" id="GO:0004519">
    <property type="term" value="F:endonuclease activity"/>
    <property type="evidence" value="ECO:0007669"/>
    <property type="project" value="UniProtKB-KW"/>
</dbReference>
<dbReference type="RefSeq" id="WP_140475982.1">
    <property type="nucleotide sequence ID" value="NZ_RCZD01000023.1"/>
</dbReference>
<gene>
    <name evidence="9" type="ORF">EAH77_24570</name>
</gene>
<evidence type="ECO:0000256" key="2">
    <source>
        <dbReference type="ARBA" id="ARBA00009260"/>
    </source>
</evidence>
<feature type="region of interest" description="Disordered" evidence="7">
    <location>
        <begin position="608"/>
        <end position="685"/>
    </location>
</feature>
<dbReference type="EMBL" id="RCZD01000023">
    <property type="protein sequence ID" value="TPG53347.1"/>
    <property type="molecule type" value="Genomic_DNA"/>
</dbReference>
<evidence type="ECO:0000256" key="6">
    <source>
        <dbReference type="ARBA" id="ARBA00022801"/>
    </source>
</evidence>
<organism evidence="9 10">
    <name type="scientific">Ewingella americana</name>
    <dbReference type="NCBI Taxonomy" id="41202"/>
    <lineage>
        <taxon>Bacteria</taxon>
        <taxon>Pseudomonadati</taxon>
        <taxon>Pseudomonadota</taxon>
        <taxon>Gammaproteobacteria</taxon>
        <taxon>Enterobacterales</taxon>
        <taxon>Yersiniaceae</taxon>
        <taxon>Ewingella</taxon>
    </lineage>
</organism>
<keyword evidence="6" id="KW-0378">Hydrolase</keyword>
<keyword evidence="4" id="KW-0540">Nuclease</keyword>
<dbReference type="GO" id="GO:0016787">
    <property type="term" value="F:hydrolase activity"/>
    <property type="evidence" value="ECO:0007669"/>
    <property type="project" value="UniProtKB-KW"/>
</dbReference>
<dbReference type="Pfam" id="PF05840">
    <property type="entry name" value="Phage_GPA"/>
    <property type="match status" value="1"/>
</dbReference>
<dbReference type="GO" id="GO:0006260">
    <property type="term" value="P:DNA replication"/>
    <property type="evidence" value="ECO:0007669"/>
    <property type="project" value="UniProtKB-KW"/>
</dbReference>
<evidence type="ECO:0000313" key="10">
    <source>
        <dbReference type="Proteomes" id="UP000317663"/>
    </source>
</evidence>